<dbReference type="RefSeq" id="WP_377775470.1">
    <property type="nucleotide sequence ID" value="NZ_JBHUHO010000049.1"/>
</dbReference>
<dbReference type="Proteomes" id="UP001597362">
    <property type="component" value="Unassembled WGS sequence"/>
</dbReference>
<dbReference type="EMBL" id="JBHUHO010000049">
    <property type="protein sequence ID" value="MFD2117989.1"/>
    <property type="molecule type" value="Genomic_DNA"/>
</dbReference>
<gene>
    <name evidence="2" type="ORF">ACFSJH_19935</name>
</gene>
<comment type="caution">
    <text evidence="2">The sequence shown here is derived from an EMBL/GenBank/DDBJ whole genome shotgun (WGS) entry which is preliminary data.</text>
</comment>
<accession>A0ABW4YRC8</accession>
<evidence type="ECO:0000259" key="1">
    <source>
        <dbReference type="Pfam" id="PF01610"/>
    </source>
</evidence>
<dbReference type="PANTHER" id="PTHR33498:SF1">
    <property type="entry name" value="TRANSPOSASE FOR INSERTION SEQUENCE ELEMENT IS1557"/>
    <property type="match status" value="1"/>
</dbReference>
<dbReference type="InterPro" id="IPR002560">
    <property type="entry name" value="Transposase_DDE"/>
</dbReference>
<evidence type="ECO:0000313" key="3">
    <source>
        <dbReference type="Proteomes" id="UP001597362"/>
    </source>
</evidence>
<proteinExistence type="predicted"/>
<dbReference type="PANTHER" id="PTHR33498">
    <property type="entry name" value="TRANSPOSASE FOR INSERTION SEQUENCE ELEMENT IS1557"/>
    <property type="match status" value="1"/>
</dbReference>
<dbReference type="Pfam" id="PF01610">
    <property type="entry name" value="DDE_Tnp_ISL3"/>
    <property type="match status" value="1"/>
</dbReference>
<name>A0ABW4YRC8_9BACL</name>
<keyword evidence="3" id="KW-1185">Reference proteome</keyword>
<evidence type="ECO:0000313" key="2">
    <source>
        <dbReference type="EMBL" id="MFD2117989.1"/>
    </source>
</evidence>
<reference evidence="3" key="1">
    <citation type="journal article" date="2019" name="Int. J. Syst. Evol. Microbiol.">
        <title>The Global Catalogue of Microorganisms (GCM) 10K type strain sequencing project: providing services to taxonomists for standard genome sequencing and annotation.</title>
        <authorList>
            <consortium name="The Broad Institute Genomics Platform"/>
            <consortium name="The Broad Institute Genome Sequencing Center for Infectious Disease"/>
            <person name="Wu L."/>
            <person name="Ma J."/>
        </authorList>
    </citation>
    <scope>NUCLEOTIDE SEQUENCE [LARGE SCALE GENOMIC DNA]</scope>
    <source>
        <strain evidence="3">GH52</strain>
    </source>
</reference>
<feature type="domain" description="Transposase IS204/IS1001/IS1096/IS1165 DDE" evidence="1">
    <location>
        <begin position="2"/>
        <end position="91"/>
    </location>
</feature>
<dbReference type="InterPro" id="IPR047951">
    <property type="entry name" value="Transpos_ISL3"/>
</dbReference>
<sequence>MVCIDDFATKKRETYGTVMVDIDTHRIIDMIPSREHQDVVAWLKTFPNLTLISRDGSISYAKAIKEAHPQATQVSDRFHLLQNLTTNCKKALMKYFKSKVAIPAEELPPEKRSELDEIKEHLPFDLKIEKATNGLTKA</sequence>
<protein>
    <submittedName>
        <fullName evidence="2">Transposase</fullName>
    </submittedName>
</protein>
<organism evidence="2 3">
    <name type="scientific">Paenibacillus yanchengensis</name>
    <dbReference type="NCBI Taxonomy" id="2035833"/>
    <lineage>
        <taxon>Bacteria</taxon>
        <taxon>Bacillati</taxon>
        <taxon>Bacillota</taxon>
        <taxon>Bacilli</taxon>
        <taxon>Bacillales</taxon>
        <taxon>Paenibacillaceae</taxon>
        <taxon>Paenibacillus</taxon>
    </lineage>
</organism>